<evidence type="ECO:0000256" key="3">
    <source>
        <dbReference type="ARBA" id="ARBA00022452"/>
    </source>
</evidence>
<proteinExistence type="inferred from homology"/>
<dbReference type="AlphaFoldDB" id="A0A5M6DN16"/>
<dbReference type="SUPFAM" id="SSF56935">
    <property type="entry name" value="Porins"/>
    <property type="match status" value="1"/>
</dbReference>
<evidence type="ECO:0000256" key="5">
    <source>
        <dbReference type="ARBA" id="ARBA00023136"/>
    </source>
</evidence>
<evidence type="ECO:0000256" key="1">
    <source>
        <dbReference type="ARBA" id="ARBA00004571"/>
    </source>
</evidence>
<comment type="similarity">
    <text evidence="7">Belongs to the TonB-dependent receptor family.</text>
</comment>
<dbReference type="InterPro" id="IPR008969">
    <property type="entry name" value="CarboxyPept-like_regulatory"/>
</dbReference>
<dbReference type="Gene3D" id="2.40.170.20">
    <property type="entry name" value="TonB-dependent receptor, beta-barrel domain"/>
    <property type="match status" value="1"/>
</dbReference>
<evidence type="ECO:0000256" key="4">
    <source>
        <dbReference type="ARBA" id="ARBA00022692"/>
    </source>
</evidence>
<organism evidence="9 10">
    <name type="scientific">Adhaeribacter rhizoryzae</name>
    <dbReference type="NCBI Taxonomy" id="2607907"/>
    <lineage>
        <taxon>Bacteria</taxon>
        <taxon>Pseudomonadati</taxon>
        <taxon>Bacteroidota</taxon>
        <taxon>Cytophagia</taxon>
        <taxon>Cytophagales</taxon>
        <taxon>Hymenobacteraceae</taxon>
        <taxon>Adhaeribacter</taxon>
    </lineage>
</organism>
<evidence type="ECO:0000256" key="7">
    <source>
        <dbReference type="PROSITE-ProRule" id="PRU01360"/>
    </source>
</evidence>
<evidence type="ECO:0000313" key="10">
    <source>
        <dbReference type="Proteomes" id="UP000323426"/>
    </source>
</evidence>
<evidence type="ECO:0000256" key="2">
    <source>
        <dbReference type="ARBA" id="ARBA00022448"/>
    </source>
</evidence>
<dbReference type="InterPro" id="IPR012910">
    <property type="entry name" value="Plug_dom"/>
</dbReference>
<dbReference type="GO" id="GO:0009279">
    <property type="term" value="C:cell outer membrane"/>
    <property type="evidence" value="ECO:0007669"/>
    <property type="project" value="UniProtKB-SubCell"/>
</dbReference>
<evidence type="ECO:0000313" key="9">
    <source>
        <dbReference type="EMBL" id="KAA5546805.1"/>
    </source>
</evidence>
<gene>
    <name evidence="9" type="ORF">F0145_10770</name>
</gene>
<dbReference type="InterPro" id="IPR023997">
    <property type="entry name" value="TonB-dep_OMP_SusC/RagA_CS"/>
</dbReference>
<dbReference type="FunFam" id="2.170.130.10:FF:000008">
    <property type="entry name" value="SusC/RagA family TonB-linked outer membrane protein"/>
    <property type="match status" value="1"/>
</dbReference>
<keyword evidence="5 7" id="KW-0472">Membrane</keyword>
<keyword evidence="3 7" id="KW-1134">Transmembrane beta strand</keyword>
<dbReference type="InterPro" id="IPR023996">
    <property type="entry name" value="TonB-dep_OMP_SusC/RagA"/>
</dbReference>
<name>A0A5M6DN16_9BACT</name>
<dbReference type="InterPro" id="IPR036942">
    <property type="entry name" value="Beta-barrel_TonB_sf"/>
</dbReference>
<comment type="subcellular location">
    <subcellularLocation>
        <location evidence="1 7">Cell outer membrane</location>
        <topology evidence="1 7">Multi-pass membrane protein</topology>
    </subcellularLocation>
</comment>
<keyword evidence="10" id="KW-1185">Reference proteome</keyword>
<dbReference type="RefSeq" id="WP_150088406.1">
    <property type="nucleotide sequence ID" value="NZ_VWSF01000006.1"/>
</dbReference>
<reference evidence="9 10" key="1">
    <citation type="submission" date="2019-09" db="EMBL/GenBank/DDBJ databases">
        <title>Genome sequence and assembly of Adhaeribacter sp.</title>
        <authorList>
            <person name="Chhetri G."/>
        </authorList>
    </citation>
    <scope>NUCLEOTIDE SEQUENCE [LARGE SCALE GENOMIC DNA]</scope>
    <source>
        <strain evidence="9 10">DK36</strain>
    </source>
</reference>
<keyword evidence="2 7" id="KW-0813">Transport</keyword>
<dbReference type="NCBIfam" id="TIGR04056">
    <property type="entry name" value="OMP_RagA_SusC"/>
    <property type="match status" value="1"/>
</dbReference>
<dbReference type="EMBL" id="VWSF01000006">
    <property type="protein sequence ID" value="KAA5546805.1"/>
    <property type="molecule type" value="Genomic_DNA"/>
</dbReference>
<dbReference type="Pfam" id="PF13715">
    <property type="entry name" value="CarbopepD_reg_2"/>
    <property type="match status" value="1"/>
</dbReference>
<evidence type="ECO:0000256" key="6">
    <source>
        <dbReference type="ARBA" id="ARBA00023237"/>
    </source>
</evidence>
<keyword evidence="6 7" id="KW-0998">Cell outer membrane</keyword>
<dbReference type="Pfam" id="PF07715">
    <property type="entry name" value="Plug"/>
    <property type="match status" value="1"/>
</dbReference>
<protein>
    <submittedName>
        <fullName evidence="9">TonB-dependent receptor</fullName>
    </submittedName>
</protein>
<sequence length="1104" mass="120792">MKNSYKHTLWVCALVLFSHGHIQGQELALSQPEVNKPQDKIQAAQSLQKILSQLEAQYKVNFAYEEALVADKILQLPSGRITNLAKTLNELLNPLNLKVEKINENLFLIVSLPEKAKPQSKANTQPSPNNVVKAAAKAVDFAVSGTVTDENGTGLPGVSVLVKGTSVGATTNSDGTFALSVPDQNSILIFSFIGFSSQEVPVNGQANLTVQLAPDAKALDEVVVVGYGVMKKSDLTGSLSQVKAQEIRSFPTNNVLQAISGRASGVQVLQTTGAPGAGLNVRIRGTNSIQGGNEPLYVIDGFPFSGNPTNLNNADIESIEVLKDASATAIYGSRGANGVVLITTKQGKAGQTRVEFETTYSMQTLRKKLELMNGQEYATLNNLQAANDKIAPYFTQEQINNFGEGTDWQDVVFQKAPMASSSLSVNGGNEKTQFSVTGSYLGQEGIIKGSDYNRYALSTKINHKISNKFQINFSNNASRLATERKDSEGGSRGNSMIGAAISAAPISTPYREDGTYSILSQDYPFVAVDIRNPLNYINEQFNTIKANVLLTNASLLFNPIPELTVKISGGIENRDDRTDNYTTRKFLNSEGRASVSTSQFTSLLSENTISYLKTLNEKHQISAVAGFTYQDFLTTSLSGSGTGFLSDAFETYNLEAAATPGIANSGYAKSVLLSYLGRVNYSFNNKYLLTVSFRTDGSSRYSDGKKWGSFPSAALAWRASEEEFLKSSNIFSDLKVRTSWGLTGSQAISPYTTLNQLTSGNTVFGNSLYTTFAPSTVLPGNLKWETTEQINFGVDVGILNNRLYLTTDYYIKNTRDLLNTVRLPNSLGFTTTIRNVGEVQNKGLELGLEAKAIQGKFNWDLFGNISFNRNKVVSLNDGKDILGTSINVLVLSDNITILREGRPIGQFWGYQEDGYTDKGQIKFKDLNNDGAISADDKTYIGNPNPKFIYGLNSNMSFQNFSLTAFFQGSYGNDIFNVSAIPSTLDYGQGLNMPREVFQNHWTPENPNAKYPIISRTTSARASDRWIEDGSYLRLRNIQLAYNLPIEKFSLGWIKNAQVNVSGQNLITWTKYSWWDPEINSRGAGIDYYSYPISKVVTAGIRIGF</sequence>
<accession>A0A5M6DN16</accession>
<keyword evidence="9" id="KW-0675">Receptor</keyword>
<dbReference type="NCBIfam" id="TIGR04057">
    <property type="entry name" value="SusC_RagA_signa"/>
    <property type="match status" value="1"/>
</dbReference>
<dbReference type="PROSITE" id="PS52016">
    <property type="entry name" value="TONB_DEPENDENT_REC_3"/>
    <property type="match status" value="1"/>
</dbReference>
<dbReference type="Gene3D" id="2.170.130.10">
    <property type="entry name" value="TonB-dependent receptor, plug domain"/>
    <property type="match status" value="1"/>
</dbReference>
<comment type="caution">
    <text evidence="9">The sequence shown here is derived from an EMBL/GenBank/DDBJ whole genome shotgun (WGS) entry which is preliminary data.</text>
</comment>
<keyword evidence="4 7" id="KW-0812">Transmembrane</keyword>
<dbReference type="InterPro" id="IPR037066">
    <property type="entry name" value="Plug_dom_sf"/>
</dbReference>
<dbReference type="SUPFAM" id="SSF49464">
    <property type="entry name" value="Carboxypeptidase regulatory domain-like"/>
    <property type="match status" value="1"/>
</dbReference>
<feature type="domain" description="TonB-dependent receptor plug" evidence="8">
    <location>
        <begin position="232"/>
        <end position="339"/>
    </location>
</feature>
<dbReference type="InterPro" id="IPR039426">
    <property type="entry name" value="TonB-dep_rcpt-like"/>
</dbReference>
<evidence type="ECO:0000259" key="8">
    <source>
        <dbReference type="Pfam" id="PF07715"/>
    </source>
</evidence>
<dbReference type="Gene3D" id="2.60.40.1120">
    <property type="entry name" value="Carboxypeptidase-like, regulatory domain"/>
    <property type="match status" value="1"/>
</dbReference>
<dbReference type="Proteomes" id="UP000323426">
    <property type="component" value="Unassembled WGS sequence"/>
</dbReference>